<comment type="caution">
    <text evidence="11">The sequence shown here is derived from an EMBL/GenBank/DDBJ whole genome shotgun (WGS) entry which is preliminary data.</text>
</comment>
<dbReference type="InterPro" id="IPR013083">
    <property type="entry name" value="Znf_RING/FYVE/PHD"/>
</dbReference>
<dbReference type="InterPro" id="IPR001841">
    <property type="entry name" value="Znf_RING"/>
</dbReference>
<evidence type="ECO:0000256" key="9">
    <source>
        <dbReference type="SAM" id="MobiDB-lite"/>
    </source>
</evidence>
<dbReference type="OrthoDB" id="10014838at2759"/>
<name>A0A212D812_CEREH</name>
<evidence type="ECO:0000256" key="6">
    <source>
        <dbReference type="ARBA" id="ARBA00022833"/>
    </source>
</evidence>
<dbReference type="GO" id="GO:0016567">
    <property type="term" value="P:protein ubiquitination"/>
    <property type="evidence" value="ECO:0007669"/>
    <property type="project" value="UniProtKB-UniRule"/>
</dbReference>
<evidence type="ECO:0000313" key="11">
    <source>
        <dbReference type="EMBL" id="OWK14388.1"/>
    </source>
</evidence>
<evidence type="ECO:0000256" key="1">
    <source>
        <dbReference type="ARBA" id="ARBA00000900"/>
    </source>
</evidence>
<evidence type="ECO:0000256" key="8">
    <source>
        <dbReference type="RuleBase" id="RU369081"/>
    </source>
</evidence>
<dbReference type="GO" id="GO:0061630">
    <property type="term" value="F:ubiquitin protein ligase activity"/>
    <property type="evidence" value="ECO:0007669"/>
    <property type="project" value="UniProtKB-UniRule"/>
</dbReference>
<dbReference type="PANTHER" id="PTHR22996:SF1">
    <property type="entry name" value="E3 UBIQUITIN LIGASE RNF157"/>
    <property type="match status" value="1"/>
</dbReference>
<organism evidence="11 12">
    <name type="scientific">Cervus elaphus hippelaphus</name>
    <name type="common">European red deer</name>
    <dbReference type="NCBI Taxonomy" id="46360"/>
    <lineage>
        <taxon>Eukaryota</taxon>
        <taxon>Metazoa</taxon>
        <taxon>Chordata</taxon>
        <taxon>Craniata</taxon>
        <taxon>Vertebrata</taxon>
        <taxon>Euteleostomi</taxon>
        <taxon>Mammalia</taxon>
        <taxon>Eutheria</taxon>
        <taxon>Laurasiatheria</taxon>
        <taxon>Artiodactyla</taxon>
        <taxon>Ruminantia</taxon>
        <taxon>Pecora</taxon>
        <taxon>Cervidae</taxon>
        <taxon>Cervinae</taxon>
        <taxon>Cervus</taxon>
    </lineage>
</organism>
<feature type="non-terminal residue" evidence="11">
    <location>
        <position position="1"/>
    </location>
</feature>
<keyword evidence="4 7" id="KW-0863">Zinc-finger</keyword>
<dbReference type="GO" id="GO:0005737">
    <property type="term" value="C:cytoplasm"/>
    <property type="evidence" value="ECO:0007669"/>
    <property type="project" value="UniProtKB-SubCell"/>
</dbReference>
<keyword evidence="12" id="KW-1185">Reference proteome</keyword>
<dbReference type="InterPro" id="IPR058981">
    <property type="entry name" value="MGRN1/RNF157-like_N"/>
</dbReference>
<dbReference type="FunFam" id="3.30.40.10:FF:000013">
    <property type="entry name" value="E3 ubiquitin-protein ligase MGRN1 isoform 1"/>
    <property type="match status" value="1"/>
</dbReference>
<dbReference type="EMBL" id="MKHE01000005">
    <property type="protein sequence ID" value="OWK14388.1"/>
    <property type="molecule type" value="Genomic_DNA"/>
</dbReference>
<evidence type="ECO:0000256" key="4">
    <source>
        <dbReference type="ARBA" id="ARBA00022771"/>
    </source>
</evidence>
<proteinExistence type="predicted"/>
<dbReference type="InterPro" id="IPR045194">
    <property type="entry name" value="MGRN1/RNF157-like"/>
</dbReference>
<keyword evidence="2 8" id="KW-0808">Transferase</keyword>
<evidence type="ECO:0000256" key="3">
    <source>
        <dbReference type="ARBA" id="ARBA00022723"/>
    </source>
</evidence>
<accession>A0A212D812</accession>
<comment type="subcellular location">
    <subcellularLocation>
        <location evidence="8">Cytoplasm</location>
    </subcellularLocation>
</comment>
<comment type="catalytic activity">
    <reaction evidence="1 8">
        <text>S-ubiquitinyl-[E2 ubiquitin-conjugating enzyme]-L-cysteine + [acceptor protein]-L-lysine = [E2 ubiquitin-conjugating enzyme]-L-cysteine + N(6)-ubiquitinyl-[acceptor protein]-L-lysine.</text>
        <dbReference type="EC" id="2.3.2.27"/>
    </reaction>
</comment>
<dbReference type="AlphaFoldDB" id="A0A212D812"/>
<dbReference type="Pfam" id="PF13920">
    <property type="entry name" value="zf-C3HC4_3"/>
    <property type="match status" value="1"/>
</dbReference>
<sequence>FPYAAPPPQEPVKTLRSLINIRKDTLRLVKCAEEVKTPGEEAGRAKVHYNVEFTFDTDARVAITIYYQATEEFQNGIASYIPKDNSLQSETVHYKRGVCQQFCLPSHTVDPSEWAEEELGFDLDREVYPLVVHAVVDEGDEYFGHCHVLLGTFEKHSDGTFCVKPLKQKQVVAEDEVSDNSAECVVCLSDVRDTLILPCRHLCLCNSCADTLRYQANNCPICRLPFRALLQIRAMRKKLGPLSPTSFNPILSSQTSDSEEHSSSENIPPGYEVVSLLEALNGPLTPSPAVPPLHVLGDRHLPGMLPSYGSDGHLPPVRTFSPLDRLSDCGSQGLKLKKSLSK</sequence>
<keyword evidence="3 8" id="KW-0479">Metal-binding</keyword>
<protein>
    <recommendedName>
        <fullName evidence="8">E3 ubiquitin-protein ligase</fullName>
        <ecNumber evidence="8">2.3.2.27</ecNumber>
    </recommendedName>
    <alternativeName>
        <fullName evidence="8">RING-type E3 ubiquitin transferase</fullName>
    </alternativeName>
</protein>
<evidence type="ECO:0000259" key="10">
    <source>
        <dbReference type="PROSITE" id="PS50089"/>
    </source>
</evidence>
<dbReference type="PANTHER" id="PTHR22996">
    <property type="entry name" value="MAHOGUNIN"/>
    <property type="match status" value="1"/>
</dbReference>
<evidence type="ECO:0000313" key="12">
    <source>
        <dbReference type="Proteomes" id="UP000242450"/>
    </source>
</evidence>
<evidence type="ECO:0000256" key="5">
    <source>
        <dbReference type="ARBA" id="ARBA00022786"/>
    </source>
</evidence>
<evidence type="ECO:0000256" key="2">
    <source>
        <dbReference type="ARBA" id="ARBA00022679"/>
    </source>
</evidence>
<reference evidence="11 12" key="1">
    <citation type="journal article" date="2018" name="Mol. Genet. Genomics">
        <title>The red deer Cervus elaphus genome CerEla1.0: sequencing, annotating, genes, and chromosomes.</title>
        <authorList>
            <person name="Bana N.A."/>
            <person name="Nyiri A."/>
            <person name="Nagy J."/>
            <person name="Frank K."/>
            <person name="Nagy T."/>
            <person name="Steger V."/>
            <person name="Schiller M."/>
            <person name="Lakatos P."/>
            <person name="Sugar L."/>
            <person name="Horn P."/>
            <person name="Barta E."/>
            <person name="Orosz L."/>
        </authorList>
    </citation>
    <scope>NUCLEOTIDE SEQUENCE [LARGE SCALE GENOMIC DNA]</scope>
    <source>
        <strain evidence="11">Hungarian</strain>
    </source>
</reference>
<gene>
    <name evidence="11" type="ORF">Celaphus_00001604</name>
</gene>
<dbReference type="Pfam" id="PF26192">
    <property type="entry name" value="RNF157-like_N"/>
    <property type="match status" value="1"/>
</dbReference>
<dbReference type="GO" id="GO:0008270">
    <property type="term" value="F:zinc ion binding"/>
    <property type="evidence" value="ECO:0007669"/>
    <property type="project" value="UniProtKB-KW"/>
</dbReference>
<keyword evidence="6 8" id="KW-0862">Zinc</keyword>
<keyword evidence="8" id="KW-0963">Cytoplasm</keyword>
<keyword evidence="5 8" id="KW-0833">Ubl conjugation pathway</keyword>
<dbReference type="PROSITE" id="PS50089">
    <property type="entry name" value="ZF_RING_2"/>
    <property type="match status" value="1"/>
</dbReference>
<evidence type="ECO:0000256" key="7">
    <source>
        <dbReference type="PROSITE-ProRule" id="PRU00175"/>
    </source>
</evidence>
<dbReference type="EC" id="2.3.2.27" evidence="8"/>
<feature type="region of interest" description="Disordered" evidence="9">
    <location>
        <begin position="246"/>
        <end position="267"/>
    </location>
</feature>
<dbReference type="SMART" id="SM00184">
    <property type="entry name" value="RING"/>
    <property type="match status" value="1"/>
</dbReference>
<feature type="domain" description="RING-type" evidence="10">
    <location>
        <begin position="184"/>
        <end position="223"/>
    </location>
</feature>
<dbReference type="SUPFAM" id="SSF57850">
    <property type="entry name" value="RING/U-box"/>
    <property type="match status" value="1"/>
</dbReference>
<dbReference type="Gene3D" id="3.30.40.10">
    <property type="entry name" value="Zinc/RING finger domain, C3HC4 (zinc finger)"/>
    <property type="match status" value="1"/>
</dbReference>
<dbReference type="Proteomes" id="UP000242450">
    <property type="component" value="Chromosome 5"/>
</dbReference>
<comment type="function">
    <text evidence="8">E3 ubiquitin ligase.</text>
</comment>